<dbReference type="GO" id="GO:0006355">
    <property type="term" value="P:regulation of DNA-templated transcription"/>
    <property type="evidence" value="ECO:0007669"/>
    <property type="project" value="InterPro"/>
</dbReference>
<accession>A0A2S6HQK9</accession>
<comment type="caution">
    <text evidence="3">The sequence shown here is derived from an EMBL/GenBank/DDBJ whole genome shotgun (WGS) entry which is preliminary data.</text>
</comment>
<dbReference type="GO" id="GO:0003677">
    <property type="term" value="F:DNA binding"/>
    <property type="evidence" value="ECO:0007669"/>
    <property type="project" value="InterPro"/>
</dbReference>
<keyword evidence="1" id="KW-0812">Transmembrane</keyword>
<evidence type="ECO:0000259" key="2">
    <source>
        <dbReference type="PROSITE" id="PS50937"/>
    </source>
</evidence>
<evidence type="ECO:0000313" key="4">
    <source>
        <dbReference type="Proteomes" id="UP000237749"/>
    </source>
</evidence>
<feature type="transmembrane region" description="Helical" evidence="1">
    <location>
        <begin position="83"/>
        <end position="103"/>
    </location>
</feature>
<evidence type="ECO:0000313" key="3">
    <source>
        <dbReference type="EMBL" id="PPK79728.1"/>
    </source>
</evidence>
<dbReference type="Pfam" id="PF00376">
    <property type="entry name" value="MerR"/>
    <property type="match status" value="1"/>
</dbReference>
<feature type="domain" description="HTH merR-type" evidence="2">
    <location>
        <begin position="8"/>
        <end position="37"/>
    </location>
</feature>
<dbReference type="SUPFAM" id="SSF46955">
    <property type="entry name" value="Putative DNA-binding domain"/>
    <property type="match status" value="1"/>
</dbReference>
<keyword evidence="1" id="KW-1133">Transmembrane helix</keyword>
<evidence type="ECO:0000256" key="1">
    <source>
        <dbReference type="SAM" id="Phobius"/>
    </source>
</evidence>
<dbReference type="PRINTS" id="PR00040">
    <property type="entry name" value="HTHMERR"/>
</dbReference>
<keyword evidence="4" id="KW-1185">Reference proteome</keyword>
<dbReference type="InterPro" id="IPR009061">
    <property type="entry name" value="DNA-bd_dom_put_sf"/>
</dbReference>
<reference evidence="3 4" key="1">
    <citation type="submission" date="2018-02" db="EMBL/GenBank/DDBJ databases">
        <title>Genomic Encyclopedia of Archaeal and Bacterial Type Strains, Phase II (KMG-II): from individual species to whole genera.</title>
        <authorList>
            <person name="Goeker M."/>
        </authorList>
    </citation>
    <scope>NUCLEOTIDE SEQUENCE [LARGE SCALE GENOMIC DNA]</scope>
    <source>
        <strain evidence="3 4">DSM 3808</strain>
    </source>
</reference>
<organism evidence="3 4">
    <name type="scientific">Lacrimispora xylanisolvens</name>
    <dbReference type="NCBI Taxonomy" id="384636"/>
    <lineage>
        <taxon>Bacteria</taxon>
        <taxon>Bacillati</taxon>
        <taxon>Bacillota</taxon>
        <taxon>Clostridia</taxon>
        <taxon>Lachnospirales</taxon>
        <taxon>Lachnospiraceae</taxon>
        <taxon>Lacrimispora</taxon>
    </lineage>
</organism>
<dbReference type="PROSITE" id="PS50937">
    <property type="entry name" value="HTH_MERR_2"/>
    <property type="match status" value="1"/>
</dbReference>
<dbReference type="RefSeq" id="WP_242980231.1">
    <property type="nucleotide sequence ID" value="NZ_PTJA01000009.1"/>
</dbReference>
<dbReference type="AlphaFoldDB" id="A0A2S6HQK9"/>
<dbReference type="Gene3D" id="1.10.1660.10">
    <property type="match status" value="1"/>
</dbReference>
<protein>
    <submittedName>
        <fullName evidence="3">MerR-like DNA binding protein</fullName>
    </submittedName>
</protein>
<dbReference type="Proteomes" id="UP000237749">
    <property type="component" value="Unassembled WGS sequence"/>
</dbReference>
<dbReference type="EMBL" id="PTJA01000009">
    <property type="protein sequence ID" value="PPK79728.1"/>
    <property type="molecule type" value="Genomic_DNA"/>
</dbReference>
<sequence>MDNQKMKYFTIGDLAEKAGVSVRTLQYYDKTDLLKPVPSMLLSGIMFPASMLPDVLTWVGRILPATYALQSFYGYAYQRETDINAGISLCINVGIGLIMFFFAGWRLNRASKSEEMLFYLFI</sequence>
<name>A0A2S6HQK9_9FIRM</name>
<proteinExistence type="predicted"/>
<dbReference type="InterPro" id="IPR000551">
    <property type="entry name" value="MerR-type_HTH_dom"/>
</dbReference>
<keyword evidence="1" id="KW-0472">Membrane</keyword>
<gene>
    <name evidence="3" type="ORF">BXY41_109207</name>
</gene>